<dbReference type="EMBL" id="FSRL01000002">
    <property type="protein sequence ID" value="SIO29436.1"/>
    <property type="molecule type" value="Genomic_DNA"/>
</dbReference>
<feature type="domain" description="4Fe-4S ferredoxin-type" evidence="1">
    <location>
        <begin position="125"/>
        <end position="155"/>
    </location>
</feature>
<gene>
    <name evidence="2" type="ORF">SAMN05444002_3667</name>
</gene>
<name>A0A1N6IBN8_9RHOB</name>
<protein>
    <recommendedName>
        <fullName evidence="1">4Fe-4S ferredoxin-type domain-containing protein</fullName>
    </recommendedName>
</protein>
<sequence length="209" mass="22332">MRLEAAREACAAEHLDIAGGLHEAGRTILLLSPREPGFWAALQAAPEWSGPDPVDTWSRRVVGGLAEHLGGVPLFPFDGPPWLPFQSWALATGRAWQSPVRLLVGADQGLWVSFRGALAFDGLHPLPEPTASPCPGCNAPCTTACPVGALTEAGYDTARCHAYLDTPEGADCLTRGCRVRRACPVSATFPRVEAQSAFHMSHFHRTGTN</sequence>
<dbReference type="InterPro" id="IPR017896">
    <property type="entry name" value="4Fe4S_Fe-S-bd"/>
</dbReference>
<proteinExistence type="predicted"/>
<evidence type="ECO:0000313" key="3">
    <source>
        <dbReference type="Proteomes" id="UP000184932"/>
    </source>
</evidence>
<dbReference type="PROSITE" id="PS51379">
    <property type="entry name" value="4FE4S_FER_2"/>
    <property type="match status" value="1"/>
</dbReference>
<accession>A0A1N6IBN8</accession>
<dbReference type="SUPFAM" id="SSF54862">
    <property type="entry name" value="4Fe-4S ferredoxins"/>
    <property type="match status" value="1"/>
</dbReference>
<dbReference type="Proteomes" id="UP000184932">
    <property type="component" value="Unassembled WGS sequence"/>
</dbReference>
<keyword evidence="3" id="KW-1185">Reference proteome</keyword>
<dbReference type="RefSeq" id="WP_084193180.1">
    <property type="nucleotide sequence ID" value="NZ_FSRL01000002.1"/>
</dbReference>
<dbReference type="STRING" id="1217970.SAMN05444002_3667"/>
<dbReference type="AlphaFoldDB" id="A0A1N6IBN8"/>
<evidence type="ECO:0000259" key="1">
    <source>
        <dbReference type="PROSITE" id="PS51379"/>
    </source>
</evidence>
<evidence type="ECO:0000313" key="2">
    <source>
        <dbReference type="EMBL" id="SIO29436.1"/>
    </source>
</evidence>
<organism evidence="2 3">
    <name type="scientific">Vannielia litorea</name>
    <dbReference type="NCBI Taxonomy" id="1217970"/>
    <lineage>
        <taxon>Bacteria</taxon>
        <taxon>Pseudomonadati</taxon>
        <taxon>Pseudomonadota</taxon>
        <taxon>Alphaproteobacteria</taxon>
        <taxon>Rhodobacterales</taxon>
        <taxon>Paracoccaceae</taxon>
        <taxon>Vannielia</taxon>
    </lineage>
</organism>
<reference evidence="3" key="1">
    <citation type="submission" date="2016-11" db="EMBL/GenBank/DDBJ databases">
        <authorList>
            <person name="Varghese N."/>
            <person name="Submissions S."/>
        </authorList>
    </citation>
    <scope>NUCLEOTIDE SEQUENCE [LARGE SCALE GENOMIC DNA]</scope>
    <source>
        <strain evidence="3">DSM 29440</strain>
    </source>
</reference>